<sequence>MVNGDSFTDGSHKTRPALSDMTNRTGKRAFSLISADSGLKSGRGYLKKFDANDGDSQFTKQVRLGVENLVKEKCKAKFGVDCDDMVLSLQKGQKFSDSLPVYSGVGTSLKNVSSDSSNLPNEIMERGHLVDSSVRGSEDTATEIGNAAKDSCLSSVLVPTCSGSYKENCSGLGEKSQSDENILTSGVTEGRSLIKGLVTHAQGNDDMDRGKLTSSKFGAIEWSRLPVSNSSKFPGLERCVGLKDDGSENPFAGADDLKNCSCTFCLKAAYIWSDLHYQDIKGRISALKRSRKEASVLIQKFSEGKETATHDQGNFNESLKLESGLRDQWRSIFLHMEEIFVHESSQLESSFDTLKSLRENCKMDLEMINQGPSDNH</sequence>
<protein>
    <submittedName>
        <fullName evidence="2">DNA-directed RNA polymerase subunit beta</fullName>
    </submittedName>
</protein>
<keyword evidence="2" id="KW-0804">Transcription</keyword>
<gene>
    <name evidence="2" type="ORF">O6P43_030450</name>
</gene>
<feature type="region of interest" description="Disordered" evidence="1">
    <location>
        <begin position="1"/>
        <end position="22"/>
    </location>
</feature>
<evidence type="ECO:0000313" key="2">
    <source>
        <dbReference type="EMBL" id="KAJ7945384.1"/>
    </source>
</evidence>
<reference evidence="2" key="1">
    <citation type="journal article" date="2023" name="Science">
        <title>Elucidation of the pathway for biosynthesis of saponin adjuvants from the soapbark tree.</title>
        <authorList>
            <person name="Reed J."/>
            <person name="Orme A."/>
            <person name="El-Demerdash A."/>
            <person name="Owen C."/>
            <person name="Martin L.B.B."/>
            <person name="Misra R.C."/>
            <person name="Kikuchi S."/>
            <person name="Rejzek M."/>
            <person name="Martin A.C."/>
            <person name="Harkess A."/>
            <person name="Leebens-Mack J."/>
            <person name="Louveau T."/>
            <person name="Stephenson M.J."/>
            <person name="Osbourn A."/>
        </authorList>
    </citation>
    <scope>NUCLEOTIDE SEQUENCE</scope>
    <source>
        <strain evidence="2">S10</strain>
    </source>
</reference>
<dbReference type="AlphaFoldDB" id="A0AAD7KSU9"/>
<keyword evidence="2" id="KW-0240">DNA-directed RNA polymerase</keyword>
<keyword evidence="3" id="KW-1185">Reference proteome</keyword>
<accession>A0AAD7KSU9</accession>
<dbReference type="EMBL" id="JARAOO010000013">
    <property type="protein sequence ID" value="KAJ7945385.1"/>
    <property type="molecule type" value="Genomic_DNA"/>
</dbReference>
<dbReference type="EMBL" id="JARAOO010000013">
    <property type="protein sequence ID" value="KAJ7945384.1"/>
    <property type="molecule type" value="Genomic_DNA"/>
</dbReference>
<proteinExistence type="predicted"/>
<evidence type="ECO:0000313" key="3">
    <source>
        <dbReference type="Proteomes" id="UP001163823"/>
    </source>
</evidence>
<comment type="caution">
    <text evidence="2">The sequence shown here is derived from an EMBL/GenBank/DDBJ whole genome shotgun (WGS) entry which is preliminary data.</text>
</comment>
<evidence type="ECO:0000256" key="1">
    <source>
        <dbReference type="SAM" id="MobiDB-lite"/>
    </source>
</evidence>
<organism evidence="2 3">
    <name type="scientific">Quillaja saponaria</name>
    <name type="common">Soap bark tree</name>
    <dbReference type="NCBI Taxonomy" id="32244"/>
    <lineage>
        <taxon>Eukaryota</taxon>
        <taxon>Viridiplantae</taxon>
        <taxon>Streptophyta</taxon>
        <taxon>Embryophyta</taxon>
        <taxon>Tracheophyta</taxon>
        <taxon>Spermatophyta</taxon>
        <taxon>Magnoliopsida</taxon>
        <taxon>eudicotyledons</taxon>
        <taxon>Gunneridae</taxon>
        <taxon>Pentapetalae</taxon>
        <taxon>rosids</taxon>
        <taxon>fabids</taxon>
        <taxon>Fabales</taxon>
        <taxon>Quillajaceae</taxon>
        <taxon>Quillaja</taxon>
    </lineage>
</organism>
<dbReference type="Proteomes" id="UP001163823">
    <property type="component" value="Chromosome 13"/>
</dbReference>
<dbReference type="PANTHER" id="PTHR33924">
    <property type="entry name" value="CATION-TRANSPORTING ATPASE"/>
    <property type="match status" value="1"/>
</dbReference>
<name>A0AAD7KSU9_QUISA</name>
<dbReference type="PANTHER" id="PTHR33924:SF1">
    <property type="entry name" value="DNA-DIRECTED RNA POLYMERASE SUBUNIT BETA"/>
    <property type="match status" value="1"/>
</dbReference>
<dbReference type="GO" id="GO:0000428">
    <property type="term" value="C:DNA-directed RNA polymerase complex"/>
    <property type="evidence" value="ECO:0007669"/>
    <property type="project" value="UniProtKB-KW"/>
</dbReference>
<dbReference type="KEGG" id="qsa:O6P43_030450"/>